<dbReference type="RefSeq" id="WP_188636889.1">
    <property type="nucleotide sequence ID" value="NZ_BMNN01000006.1"/>
</dbReference>
<accession>A0ABQ2CRL0</accession>
<dbReference type="EMBL" id="BMNN01000006">
    <property type="protein sequence ID" value="GGJ06170.1"/>
    <property type="molecule type" value="Genomic_DNA"/>
</dbReference>
<gene>
    <name evidence="1" type="ORF">GCM10009083_23930</name>
</gene>
<reference evidence="2" key="1">
    <citation type="journal article" date="2019" name="Int. J. Syst. Evol. Microbiol.">
        <title>The Global Catalogue of Microorganisms (GCM) 10K type strain sequencing project: providing services to taxonomists for standard genome sequencing and annotation.</title>
        <authorList>
            <consortium name="The Broad Institute Genomics Platform"/>
            <consortium name="The Broad Institute Genome Sequencing Center for Infectious Disease"/>
            <person name="Wu L."/>
            <person name="Ma J."/>
        </authorList>
    </citation>
    <scope>NUCLEOTIDE SEQUENCE [LARGE SCALE GENOMIC DNA]</scope>
    <source>
        <strain evidence="2">JCM 11590</strain>
    </source>
</reference>
<evidence type="ECO:0000313" key="2">
    <source>
        <dbReference type="Proteomes" id="UP000633263"/>
    </source>
</evidence>
<keyword evidence="2" id="KW-1185">Reference proteome</keyword>
<organism evidence="1 2">
    <name type="scientific">Halopseudomonas pertucinogena</name>
    <dbReference type="NCBI Taxonomy" id="86175"/>
    <lineage>
        <taxon>Bacteria</taxon>
        <taxon>Pseudomonadati</taxon>
        <taxon>Pseudomonadota</taxon>
        <taxon>Gammaproteobacteria</taxon>
        <taxon>Pseudomonadales</taxon>
        <taxon>Pseudomonadaceae</taxon>
        <taxon>Halopseudomonas</taxon>
    </lineage>
</organism>
<proteinExistence type="predicted"/>
<comment type="caution">
    <text evidence="1">The sequence shown here is derived from an EMBL/GenBank/DDBJ whole genome shotgun (WGS) entry which is preliminary data.</text>
</comment>
<name>A0ABQ2CRL0_9GAMM</name>
<protein>
    <submittedName>
        <fullName evidence="1">Uncharacterized protein</fullName>
    </submittedName>
</protein>
<evidence type="ECO:0000313" key="1">
    <source>
        <dbReference type="EMBL" id="GGJ06170.1"/>
    </source>
</evidence>
<dbReference type="Proteomes" id="UP000633263">
    <property type="component" value="Unassembled WGS sequence"/>
</dbReference>
<sequence length="223" mass="24754">MNNHIAEASKKVGRPQIREIFLRNGARIEPDRDDLPDWIYEAAFELLELAAPAVQGEPVAGRPLHPSQVRTLRRNVKRNCPPEIYALLDQAIAAPQPAEQQAPADYSLTPVPDELFAAEFRAWWEQHGQFCRAGGGDYERTFAFEAWRHLYPKLMKLQKVAAEQQPAPDVAGLVEDAGPLPFWKPCNPGCDPELNGSRSRLCADLCEAAREALAAHRNQGGGV</sequence>